<reference evidence="1" key="1">
    <citation type="submission" date="2015-07" db="EMBL/GenBank/DDBJ databases">
        <title>MeaNS - Measles Nucleotide Surveillance Program.</title>
        <authorList>
            <person name="Tran T."/>
            <person name="Druce J."/>
        </authorList>
    </citation>
    <scope>NUCLEOTIDE SEQUENCE</scope>
    <source>
        <strain evidence="1">UCB-OBI-ISO-001</strain>
        <tissue evidence="1">Gonad</tissue>
    </source>
</reference>
<accession>A0A0L8GKW8</accession>
<protein>
    <recommendedName>
        <fullName evidence="2">Endonuclease/exonuclease/phosphatase domain-containing protein</fullName>
    </recommendedName>
</protein>
<dbReference type="EMBL" id="KQ421371">
    <property type="protein sequence ID" value="KOF77622.1"/>
    <property type="molecule type" value="Genomic_DNA"/>
</dbReference>
<dbReference type="Gene3D" id="3.60.10.10">
    <property type="entry name" value="Endonuclease/exonuclease/phosphatase"/>
    <property type="match status" value="1"/>
</dbReference>
<evidence type="ECO:0008006" key="2">
    <source>
        <dbReference type="Google" id="ProtNLM"/>
    </source>
</evidence>
<dbReference type="AlphaFoldDB" id="A0A0L8GKW8"/>
<dbReference type="InterPro" id="IPR036691">
    <property type="entry name" value="Endo/exonu/phosph_ase_sf"/>
</dbReference>
<gene>
    <name evidence="1" type="ORF">OCBIM_22031883mg</name>
</gene>
<evidence type="ECO:0000313" key="1">
    <source>
        <dbReference type="EMBL" id="KOF77622.1"/>
    </source>
</evidence>
<name>A0A0L8GKW8_OCTBM</name>
<sequence>MSVGSGTGRSREGVALLVSERVKKSVVEWKEVSLRLMWIKMRVGKSGYVVVLGDWNAQVGNEEVENVVGKYGVRGRNQSGRRLLEMCMEQDLFKKSGKRISSRGLNSNGEGTVIDRALRNYILIDKRVVGRLVDVHILRGEGGGMSDHF</sequence>
<dbReference type="SUPFAM" id="SSF56219">
    <property type="entry name" value="DNase I-like"/>
    <property type="match status" value="1"/>
</dbReference>
<organism evidence="1">
    <name type="scientific">Octopus bimaculoides</name>
    <name type="common">California two-spotted octopus</name>
    <dbReference type="NCBI Taxonomy" id="37653"/>
    <lineage>
        <taxon>Eukaryota</taxon>
        <taxon>Metazoa</taxon>
        <taxon>Spiralia</taxon>
        <taxon>Lophotrochozoa</taxon>
        <taxon>Mollusca</taxon>
        <taxon>Cephalopoda</taxon>
        <taxon>Coleoidea</taxon>
        <taxon>Octopodiformes</taxon>
        <taxon>Octopoda</taxon>
        <taxon>Incirrata</taxon>
        <taxon>Octopodidae</taxon>
        <taxon>Octopus</taxon>
    </lineage>
</organism>
<proteinExistence type="predicted"/>